<proteinExistence type="predicted"/>
<protein>
    <submittedName>
        <fullName evidence="2">Uncharacterized protein</fullName>
    </submittedName>
</protein>
<dbReference type="Proteomes" id="UP000192596">
    <property type="component" value="Unassembled WGS sequence"/>
</dbReference>
<dbReference type="OrthoDB" id="2011998at2759"/>
<accession>A0A1V8SM60</accession>
<sequence>MRSNESINEQTNGKENPSTAPARCILIRNGQTGLIHVKAEDYSRLPSGGMEAVDTTQLRDATNATSSYAGCEVEFNSWWLPEGSRPPWTGTLKKESFGYVCDIIELGICTGGHATRGQADGFRWCSPAEAWLLMKRSEPTSEVGELVRRRDIYELAAFLRMHEYP</sequence>
<feature type="compositionally biased region" description="Polar residues" evidence="1">
    <location>
        <begin position="1"/>
        <end position="19"/>
    </location>
</feature>
<reference evidence="3" key="1">
    <citation type="submission" date="2017-03" db="EMBL/GenBank/DDBJ databases">
        <title>Genomes of endolithic fungi from Antarctica.</title>
        <authorList>
            <person name="Coleine C."/>
            <person name="Masonjones S."/>
            <person name="Stajich J.E."/>
        </authorList>
    </citation>
    <scope>NUCLEOTIDE SEQUENCE [LARGE SCALE GENOMIC DNA]</scope>
    <source>
        <strain evidence="3">CCFEE 5527</strain>
    </source>
</reference>
<dbReference type="InParanoid" id="A0A1V8SM60"/>
<name>A0A1V8SM60_9PEZI</name>
<comment type="caution">
    <text evidence="2">The sequence shown here is derived from an EMBL/GenBank/DDBJ whole genome shotgun (WGS) entry which is preliminary data.</text>
</comment>
<evidence type="ECO:0000256" key="1">
    <source>
        <dbReference type="SAM" id="MobiDB-lite"/>
    </source>
</evidence>
<feature type="region of interest" description="Disordered" evidence="1">
    <location>
        <begin position="1"/>
        <end position="21"/>
    </location>
</feature>
<dbReference type="AlphaFoldDB" id="A0A1V8SM60"/>
<dbReference type="EMBL" id="NAJO01000036">
    <property type="protein sequence ID" value="OQO00164.1"/>
    <property type="molecule type" value="Genomic_DNA"/>
</dbReference>
<keyword evidence="3" id="KW-1185">Reference proteome</keyword>
<dbReference type="STRING" id="1507870.A0A1V8SM60"/>
<gene>
    <name evidence="2" type="ORF">B0A48_13951</name>
</gene>
<evidence type="ECO:0000313" key="3">
    <source>
        <dbReference type="Proteomes" id="UP000192596"/>
    </source>
</evidence>
<evidence type="ECO:0000313" key="2">
    <source>
        <dbReference type="EMBL" id="OQO00164.1"/>
    </source>
</evidence>
<organism evidence="2 3">
    <name type="scientific">Cryoendolithus antarcticus</name>
    <dbReference type="NCBI Taxonomy" id="1507870"/>
    <lineage>
        <taxon>Eukaryota</taxon>
        <taxon>Fungi</taxon>
        <taxon>Dikarya</taxon>
        <taxon>Ascomycota</taxon>
        <taxon>Pezizomycotina</taxon>
        <taxon>Dothideomycetes</taxon>
        <taxon>Dothideomycetidae</taxon>
        <taxon>Cladosporiales</taxon>
        <taxon>Cladosporiaceae</taxon>
        <taxon>Cryoendolithus</taxon>
    </lineage>
</organism>